<evidence type="ECO:0000313" key="1">
    <source>
        <dbReference type="EMBL" id="AOW03601.1"/>
    </source>
</evidence>
<name>A0A1D8ND88_YARLL</name>
<gene>
    <name evidence="1" type="ORF">YALI1_D06442g</name>
</gene>
<dbReference type="GeneID" id="94583227"/>
<protein>
    <submittedName>
        <fullName evidence="1">Uncharacterized protein</fullName>
    </submittedName>
</protein>
<dbReference type="EMBL" id="CP017556">
    <property type="protein sequence ID" value="AOW03601.1"/>
    <property type="molecule type" value="Genomic_DNA"/>
</dbReference>
<organism evidence="1 2">
    <name type="scientific">Yarrowia lipolytica</name>
    <name type="common">Candida lipolytica</name>
    <dbReference type="NCBI Taxonomy" id="4952"/>
    <lineage>
        <taxon>Eukaryota</taxon>
        <taxon>Fungi</taxon>
        <taxon>Dikarya</taxon>
        <taxon>Ascomycota</taxon>
        <taxon>Saccharomycotina</taxon>
        <taxon>Dipodascomycetes</taxon>
        <taxon>Dipodascales</taxon>
        <taxon>Dipodascales incertae sedis</taxon>
        <taxon>Yarrowia</taxon>
    </lineage>
</organism>
<dbReference type="AlphaFoldDB" id="A0A1D8ND88"/>
<reference evidence="1 2" key="1">
    <citation type="journal article" date="2016" name="PLoS ONE">
        <title>Sequence Assembly of Yarrowia lipolytica Strain W29/CLIB89 Shows Transposable Element Diversity.</title>
        <authorList>
            <person name="Magnan C."/>
            <person name="Yu J."/>
            <person name="Chang I."/>
            <person name="Jahn E."/>
            <person name="Kanomata Y."/>
            <person name="Wu J."/>
            <person name="Zeller M."/>
            <person name="Oakes M."/>
            <person name="Baldi P."/>
            <person name="Sandmeyer S."/>
        </authorList>
    </citation>
    <scope>NUCLEOTIDE SEQUENCE [LARGE SCALE GENOMIC DNA]</scope>
    <source>
        <strain evidence="2">CLIB89(W29)</strain>
    </source>
</reference>
<dbReference type="RefSeq" id="XP_068138714.1">
    <property type="nucleotide sequence ID" value="XM_068282613.1"/>
</dbReference>
<accession>A0A1D8ND88</accession>
<evidence type="ECO:0000313" key="2">
    <source>
        <dbReference type="Proteomes" id="UP000182444"/>
    </source>
</evidence>
<sequence>MVGMSMPALRVSIGHNPQVWTLFTVVRASCRSVGLYSARSLWVCRSFTRPLPVRLSSLFTSTLDLPLVINKQPTSLGSYCLWGLDLALHKLQPKLGCNSNHRRGGEADEWL</sequence>
<dbReference type="VEuPathDB" id="FungiDB:YALI1_D06442g"/>
<dbReference type="Proteomes" id="UP000182444">
    <property type="component" value="Chromosome 1D"/>
</dbReference>
<proteinExistence type="predicted"/>